<organism evidence="2 3">
    <name type="scientific">Subdoligranulum variabile</name>
    <dbReference type="NCBI Taxonomy" id="214851"/>
    <lineage>
        <taxon>Bacteria</taxon>
        <taxon>Bacillati</taxon>
        <taxon>Bacillota</taxon>
        <taxon>Clostridia</taxon>
        <taxon>Eubacteriales</taxon>
        <taxon>Oscillospiraceae</taxon>
        <taxon>Subdoligranulum</taxon>
    </lineage>
</organism>
<dbReference type="EMBL" id="JAGZGG010000022">
    <property type="protein sequence ID" value="MBS5332751.1"/>
    <property type="molecule type" value="Genomic_DNA"/>
</dbReference>
<evidence type="ECO:0000259" key="1">
    <source>
        <dbReference type="Pfam" id="PF08401"/>
    </source>
</evidence>
<dbReference type="InterPro" id="IPR013610">
    <property type="entry name" value="ArdC_N"/>
</dbReference>
<accession>A0A943HJK6</accession>
<comment type="caution">
    <text evidence="2">The sequence shown here is derived from an EMBL/GenBank/DDBJ whole genome shotgun (WGS) entry which is preliminary data.</text>
</comment>
<evidence type="ECO:0000313" key="3">
    <source>
        <dbReference type="Proteomes" id="UP000759273"/>
    </source>
</evidence>
<dbReference type="GO" id="GO:0003697">
    <property type="term" value="F:single-stranded DNA binding"/>
    <property type="evidence" value="ECO:0007669"/>
    <property type="project" value="InterPro"/>
</dbReference>
<evidence type="ECO:0000313" key="2">
    <source>
        <dbReference type="EMBL" id="MBS5332751.1"/>
    </source>
</evidence>
<proteinExistence type="predicted"/>
<name>A0A943HJK6_9FIRM</name>
<feature type="domain" description="N-terminal" evidence="1">
    <location>
        <begin position="50"/>
        <end position="111"/>
    </location>
</feature>
<reference evidence="2" key="1">
    <citation type="submission" date="2021-02" db="EMBL/GenBank/DDBJ databases">
        <title>Infant gut strain persistence is associated with maternal origin, phylogeny, and functional potential including surface adhesion and iron acquisition.</title>
        <authorList>
            <person name="Lou Y.C."/>
        </authorList>
    </citation>
    <scope>NUCLEOTIDE SEQUENCE</scope>
    <source>
        <strain evidence="2">L3_101_000M1_dasL3_101_000M1_concoct_87</strain>
    </source>
</reference>
<protein>
    <recommendedName>
        <fullName evidence="1">N-terminal domain-containing protein</fullName>
    </recommendedName>
</protein>
<dbReference type="Proteomes" id="UP000759273">
    <property type="component" value="Unassembled WGS sequence"/>
</dbReference>
<dbReference type="Pfam" id="PF08401">
    <property type="entry name" value="ArdcN"/>
    <property type="match status" value="1"/>
</dbReference>
<dbReference type="AlphaFoldDB" id="A0A943HJK6"/>
<gene>
    <name evidence="2" type="ORF">KHY36_09505</name>
</gene>
<sequence length="304" mass="33764">MDLNKYLNNVAPSEPQYSKEEYAAMKKTEREAVWVQVDARMGEVLADASTLQGFLDFMSQCRNSLPNQLLLSGQNADITDARTFQQWKDAGRHIRTGEEGYTAIVGQVYENNGRKASGYNIGKVFDITQTRGRPVPPPAEYQVDELIAASIESSPVPIQISDSLPDGIQAQYVPKNRTIYVRNGMDAGTTLCAIVRECAQADFHKDYTYNRQAYAAPSYCAAYMVAHRYGLDTTAFNFDRVVALYRNLGKEQQRGFLSDVNTVGGGLLRSLSRTLAVQTRELPAAEYAVAVPPAKKPSRQQERG</sequence>